<keyword evidence="2" id="KW-0472">Membrane</keyword>
<feature type="region of interest" description="Disordered" evidence="1">
    <location>
        <begin position="1"/>
        <end position="20"/>
    </location>
</feature>
<evidence type="ECO:0000313" key="4">
    <source>
        <dbReference type="Proteomes" id="UP001345963"/>
    </source>
</evidence>
<keyword evidence="2" id="KW-1133">Transmembrane helix</keyword>
<gene>
    <name evidence="3" type="ORF">ATANTOWER_017740</name>
</gene>
<dbReference type="EMBL" id="JAHUTI010052840">
    <property type="protein sequence ID" value="MED6249666.1"/>
    <property type="molecule type" value="Genomic_DNA"/>
</dbReference>
<keyword evidence="2" id="KW-0812">Transmembrane</keyword>
<evidence type="ECO:0000313" key="3">
    <source>
        <dbReference type="EMBL" id="MED6249666.1"/>
    </source>
</evidence>
<feature type="transmembrane region" description="Helical" evidence="2">
    <location>
        <begin position="59"/>
        <end position="81"/>
    </location>
</feature>
<feature type="compositionally biased region" description="Basic residues" evidence="1">
    <location>
        <begin position="1"/>
        <end position="13"/>
    </location>
</feature>
<sequence>MKRKKDVSPHHHPPPPSMNNMMRHLIPQAVILCFSVIISAQDDFNLTQRPYVVLQKQNLVTLGSVLAVLLLLMIIMAVCVYKPLARR</sequence>
<dbReference type="Proteomes" id="UP001345963">
    <property type="component" value="Unassembled WGS sequence"/>
</dbReference>
<comment type="caution">
    <text evidence="3">The sequence shown here is derived from an EMBL/GenBank/DDBJ whole genome shotgun (WGS) entry which is preliminary data.</text>
</comment>
<name>A0ABU7BG75_9TELE</name>
<proteinExistence type="predicted"/>
<accession>A0ABU7BG75</accession>
<reference evidence="3 4" key="1">
    <citation type="submission" date="2021-07" db="EMBL/GenBank/DDBJ databases">
        <authorList>
            <person name="Palmer J.M."/>
        </authorList>
    </citation>
    <scope>NUCLEOTIDE SEQUENCE [LARGE SCALE GENOMIC DNA]</scope>
    <source>
        <strain evidence="3 4">AT_MEX2019</strain>
        <tissue evidence="3">Muscle</tissue>
    </source>
</reference>
<evidence type="ECO:0000256" key="2">
    <source>
        <dbReference type="SAM" id="Phobius"/>
    </source>
</evidence>
<organism evidence="3 4">
    <name type="scientific">Ataeniobius toweri</name>
    <dbReference type="NCBI Taxonomy" id="208326"/>
    <lineage>
        <taxon>Eukaryota</taxon>
        <taxon>Metazoa</taxon>
        <taxon>Chordata</taxon>
        <taxon>Craniata</taxon>
        <taxon>Vertebrata</taxon>
        <taxon>Euteleostomi</taxon>
        <taxon>Actinopterygii</taxon>
        <taxon>Neopterygii</taxon>
        <taxon>Teleostei</taxon>
        <taxon>Neoteleostei</taxon>
        <taxon>Acanthomorphata</taxon>
        <taxon>Ovalentaria</taxon>
        <taxon>Atherinomorphae</taxon>
        <taxon>Cyprinodontiformes</taxon>
        <taxon>Goodeidae</taxon>
        <taxon>Ataeniobius</taxon>
    </lineage>
</organism>
<protein>
    <submittedName>
        <fullName evidence="3">Uncharacterized protein</fullName>
    </submittedName>
</protein>
<keyword evidence="4" id="KW-1185">Reference proteome</keyword>
<evidence type="ECO:0000256" key="1">
    <source>
        <dbReference type="SAM" id="MobiDB-lite"/>
    </source>
</evidence>